<evidence type="ECO:0000256" key="8">
    <source>
        <dbReference type="ARBA" id="ARBA00023118"/>
    </source>
</evidence>
<dbReference type="InterPro" id="IPR021127">
    <property type="entry name" value="CRISPR_associated_Cas2"/>
</dbReference>
<dbReference type="STRING" id="570277.EZMO1_2129"/>
<dbReference type="GO" id="GO:0016787">
    <property type="term" value="F:hydrolase activity"/>
    <property type="evidence" value="ECO:0007669"/>
    <property type="project" value="UniProtKB-KW"/>
</dbReference>
<dbReference type="RefSeq" id="WP_051789436.1">
    <property type="nucleotide sequence ID" value="NZ_CP013251.1"/>
</dbReference>
<evidence type="ECO:0000256" key="1">
    <source>
        <dbReference type="ARBA" id="ARBA00001946"/>
    </source>
</evidence>
<keyword evidence="5 9" id="KW-0255">Endonuclease</keyword>
<sequence>MTKAKDWLICYDICQPGRLTKVQKLLRQEAFCLQRSVYFARLTQRDLENLIGELEQIIDSRCDDLRLFPQNADAAIRWCGKPLFPEGISFSAGPRLVAISP</sequence>
<dbReference type="EC" id="3.1.-.-" evidence="9"/>
<dbReference type="PANTHER" id="PTHR34405">
    <property type="entry name" value="CRISPR-ASSOCIATED ENDORIBONUCLEASE CAS2"/>
    <property type="match status" value="1"/>
</dbReference>
<evidence type="ECO:0000313" key="11">
    <source>
        <dbReference type="Proteomes" id="UP000071065"/>
    </source>
</evidence>
<evidence type="ECO:0000256" key="6">
    <source>
        <dbReference type="ARBA" id="ARBA00022801"/>
    </source>
</evidence>
<evidence type="ECO:0000256" key="7">
    <source>
        <dbReference type="ARBA" id="ARBA00022842"/>
    </source>
</evidence>
<dbReference type="CDD" id="cd09725">
    <property type="entry name" value="Cas2_I_II_III"/>
    <property type="match status" value="1"/>
</dbReference>
<proteinExistence type="inferred from homology"/>
<dbReference type="InterPro" id="IPR019199">
    <property type="entry name" value="Virulence_VapD/CRISPR_Cas2"/>
</dbReference>
<dbReference type="Proteomes" id="UP000071065">
    <property type="component" value="Chromosome"/>
</dbReference>
<dbReference type="AlphaFoldDB" id="A0A142BBW7"/>
<feature type="binding site" evidence="9">
    <location>
        <position position="12"/>
    </location>
    <ligand>
        <name>Mg(2+)</name>
        <dbReference type="ChEBI" id="CHEBI:18420"/>
        <note>catalytic</note>
    </ligand>
</feature>
<dbReference type="EMBL" id="CP013251">
    <property type="protein sequence ID" value="AMO56243.1"/>
    <property type="molecule type" value="Genomic_DNA"/>
</dbReference>
<name>A0A142BBW7_9GAMM</name>
<dbReference type="Gene3D" id="3.30.70.240">
    <property type="match status" value="1"/>
</dbReference>
<comment type="subunit">
    <text evidence="9">Homodimer, forms a heterotetramer with a Cas1 homodimer.</text>
</comment>
<dbReference type="KEGG" id="emp:EZMO1_2129"/>
<comment type="similarity">
    <text evidence="2 9">Belongs to the CRISPR-associated endoribonuclease Cas2 protein family.</text>
</comment>
<organism evidence="10 11">
    <name type="scientific">Endozoicomonas montiporae CL-33</name>
    <dbReference type="NCBI Taxonomy" id="570277"/>
    <lineage>
        <taxon>Bacteria</taxon>
        <taxon>Pseudomonadati</taxon>
        <taxon>Pseudomonadota</taxon>
        <taxon>Gammaproteobacteria</taxon>
        <taxon>Oceanospirillales</taxon>
        <taxon>Endozoicomonadaceae</taxon>
        <taxon>Endozoicomonas</taxon>
    </lineage>
</organism>
<dbReference type="HAMAP" id="MF_01471">
    <property type="entry name" value="Cas2"/>
    <property type="match status" value="1"/>
</dbReference>
<dbReference type="GO" id="GO:0046872">
    <property type="term" value="F:metal ion binding"/>
    <property type="evidence" value="ECO:0007669"/>
    <property type="project" value="UniProtKB-UniRule"/>
</dbReference>
<dbReference type="PANTHER" id="PTHR34405:SF3">
    <property type="entry name" value="CRISPR-ASSOCIATED ENDORIBONUCLEASE CAS2 3"/>
    <property type="match status" value="1"/>
</dbReference>
<keyword evidence="6 9" id="KW-0378">Hydrolase</keyword>
<accession>A0A142BBW7</accession>
<evidence type="ECO:0000256" key="4">
    <source>
        <dbReference type="ARBA" id="ARBA00022723"/>
    </source>
</evidence>
<dbReference type="GO" id="GO:0051607">
    <property type="term" value="P:defense response to virus"/>
    <property type="evidence" value="ECO:0007669"/>
    <property type="project" value="UniProtKB-UniRule"/>
</dbReference>
<keyword evidence="7 9" id="KW-0460">Magnesium</keyword>
<dbReference type="SUPFAM" id="SSF143430">
    <property type="entry name" value="TTP0101/SSO1404-like"/>
    <property type="match status" value="1"/>
</dbReference>
<comment type="function">
    <text evidence="9">CRISPR (clustered regularly interspaced short palindromic repeat), is an adaptive immune system that provides protection against mobile genetic elements (viruses, transposable elements and conjugative plasmids). CRISPR clusters contain sequences complementary to antecedent mobile elements and target invading nucleic acids. CRISPR clusters are transcribed and processed into CRISPR RNA (crRNA). Functions as a ssRNA-specific endoribonuclease. Involved in the integration of spacer DNA into the CRISPR cassette.</text>
</comment>
<evidence type="ECO:0000256" key="2">
    <source>
        <dbReference type="ARBA" id="ARBA00009959"/>
    </source>
</evidence>
<evidence type="ECO:0000313" key="10">
    <source>
        <dbReference type="EMBL" id="AMO56243.1"/>
    </source>
</evidence>
<dbReference type="PATRIC" id="fig|570277.3.peg.2293"/>
<evidence type="ECO:0000256" key="3">
    <source>
        <dbReference type="ARBA" id="ARBA00022722"/>
    </source>
</evidence>
<keyword evidence="3 9" id="KW-0540">Nuclease</keyword>
<dbReference type="GO" id="GO:0043571">
    <property type="term" value="P:maintenance of CRISPR repeat elements"/>
    <property type="evidence" value="ECO:0007669"/>
    <property type="project" value="UniProtKB-UniRule"/>
</dbReference>
<dbReference type="GO" id="GO:0004521">
    <property type="term" value="F:RNA endonuclease activity"/>
    <property type="evidence" value="ECO:0007669"/>
    <property type="project" value="InterPro"/>
</dbReference>
<evidence type="ECO:0000256" key="5">
    <source>
        <dbReference type="ARBA" id="ARBA00022759"/>
    </source>
</evidence>
<dbReference type="OrthoDB" id="9798176at2"/>
<keyword evidence="4 9" id="KW-0479">Metal-binding</keyword>
<reference evidence="10 11" key="1">
    <citation type="journal article" date="2016" name="Front. Microbiol.">
        <title>Genomic Insight into the Host-Endosymbiont Relationship of Endozoicomonas montiporae CL-33(T) with its Coral Host.</title>
        <authorList>
            <person name="Ding J.-Y."/>
            <person name="Shiu J.-H."/>
            <person name="Chen W.-M."/>
            <person name="Chiang Y.-R."/>
            <person name="Tang S.-L."/>
        </authorList>
    </citation>
    <scope>NUCLEOTIDE SEQUENCE [LARGE SCALE GENOMIC DNA]</scope>
    <source>
        <strain evidence="10 11">CL-33</strain>
    </source>
</reference>
<evidence type="ECO:0000256" key="9">
    <source>
        <dbReference type="HAMAP-Rule" id="MF_01471"/>
    </source>
</evidence>
<dbReference type="NCBIfam" id="TIGR01573">
    <property type="entry name" value="cas2"/>
    <property type="match status" value="1"/>
</dbReference>
<keyword evidence="8 9" id="KW-0051">Antiviral defense</keyword>
<dbReference type="Pfam" id="PF09827">
    <property type="entry name" value="CRISPR_Cas2"/>
    <property type="match status" value="1"/>
</dbReference>
<protein>
    <recommendedName>
        <fullName evidence="9">CRISPR-associated endoribonuclease Cas2</fullName>
        <ecNumber evidence="9">3.1.-.-</ecNumber>
    </recommendedName>
</protein>
<comment type="cofactor">
    <cofactor evidence="1 9">
        <name>Mg(2+)</name>
        <dbReference type="ChEBI" id="CHEBI:18420"/>
    </cofactor>
</comment>
<gene>
    <name evidence="10" type="primary">cas2_3</name>
    <name evidence="9" type="synonym">cas2</name>
    <name evidence="10" type="ORF">EZMO1_2129</name>
</gene>